<evidence type="ECO:0000313" key="2">
    <source>
        <dbReference type="Proteomes" id="UP000762676"/>
    </source>
</evidence>
<organism evidence="1 2">
    <name type="scientific">Elysia marginata</name>
    <dbReference type="NCBI Taxonomy" id="1093978"/>
    <lineage>
        <taxon>Eukaryota</taxon>
        <taxon>Metazoa</taxon>
        <taxon>Spiralia</taxon>
        <taxon>Lophotrochozoa</taxon>
        <taxon>Mollusca</taxon>
        <taxon>Gastropoda</taxon>
        <taxon>Heterobranchia</taxon>
        <taxon>Euthyneura</taxon>
        <taxon>Panpulmonata</taxon>
        <taxon>Sacoglossa</taxon>
        <taxon>Placobranchoidea</taxon>
        <taxon>Plakobranchidae</taxon>
        <taxon>Elysia</taxon>
    </lineage>
</organism>
<sequence>MVYQKVLVCCASLQTRNWPRRMLIGAPYEKREVLGKTVGGSIYKCKVSAEKDDCELITATDPLTHRSTELLEDQWLGVVVASAGRNKKAVVIIEHHITHTPLIL</sequence>
<evidence type="ECO:0000313" key="1">
    <source>
        <dbReference type="EMBL" id="GFR58552.1"/>
    </source>
</evidence>
<dbReference type="Proteomes" id="UP000762676">
    <property type="component" value="Unassembled WGS sequence"/>
</dbReference>
<dbReference type="InterPro" id="IPR028994">
    <property type="entry name" value="Integrin_alpha_N"/>
</dbReference>
<proteinExistence type="predicted"/>
<name>A0AAV4EC34_9GAST</name>
<keyword evidence="2" id="KW-1185">Reference proteome</keyword>
<reference evidence="1 2" key="1">
    <citation type="journal article" date="2021" name="Elife">
        <title>Chloroplast acquisition without the gene transfer in kleptoplastic sea slugs, Plakobranchus ocellatus.</title>
        <authorList>
            <person name="Maeda T."/>
            <person name="Takahashi S."/>
            <person name="Yoshida T."/>
            <person name="Shimamura S."/>
            <person name="Takaki Y."/>
            <person name="Nagai Y."/>
            <person name="Toyoda A."/>
            <person name="Suzuki Y."/>
            <person name="Arimoto A."/>
            <person name="Ishii H."/>
            <person name="Satoh N."/>
            <person name="Nishiyama T."/>
            <person name="Hasebe M."/>
            <person name="Maruyama T."/>
            <person name="Minagawa J."/>
            <person name="Obokata J."/>
            <person name="Shigenobu S."/>
        </authorList>
    </citation>
    <scope>NUCLEOTIDE SEQUENCE [LARGE SCALE GENOMIC DNA]</scope>
</reference>
<accession>A0AAV4EC34</accession>
<keyword evidence="1" id="KW-0401">Integrin</keyword>
<dbReference type="EMBL" id="BMAT01000051">
    <property type="protein sequence ID" value="GFR58552.1"/>
    <property type="molecule type" value="Genomic_DNA"/>
</dbReference>
<dbReference type="Gene3D" id="2.130.10.130">
    <property type="entry name" value="Integrin alpha, N-terminal"/>
    <property type="match status" value="1"/>
</dbReference>
<dbReference type="GO" id="GO:0007229">
    <property type="term" value="P:integrin-mediated signaling pathway"/>
    <property type="evidence" value="ECO:0007669"/>
    <property type="project" value="UniProtKB-KW"/>
</dbReference>
<gene>
    <name evidence="1" type="ORF">ElyMa_000033400</name>
</gene>
<dbReference type="AlphaFoldDB" id="A0AAV4EC34"/>
<protein>
    <submittedName>
        <fullName evidence="1">Integrin alpha-3</fullName>
    </submittedName>
</protein>
<comment type="caution">
    <text evidence="1">The sequence shown here is derived from an EMBL/GenBank/DDBJ whole genome shotgun (WGS) entry which is preliminary data.</text>
</comment>